<evidence type="ECO:0000259" key="4">
    <source>
        <dbReference type="PROSITE" id="PS51774"/>
    </source>
</evidence>
<dbReference type="PROSITE" id="PS51774">
    <property type="entry name" value="NAB"/>
    <property type="match status" value="1"/>
</dbReference>
<sequence length="657" mass="76045">MTKHRWTGTFGNYINPEKEEELRWAKTEINSKVKRILKLAKNINPGNKDGNMKKKAEIIHLIEDFHQQYESLYSLYEDLRGEVKKNVKSGDDDASSSTSTSGSESYYSPAEVKTNSLHTSSDNSKASDSDNQDLDDTILKDKLTSTTEVTKNVNFDSESTIGVPREIMKIQEEETEETTQKLSKMKDLEKEVTSLKAEIVNLYAEKKQMEGQVEFKSNEAMGLKEKISKMEARNSEFEDKLKEKEQKIVDLITQANSLQLQVNTLRLEKGELESELKKISEEASEGFRQIETLRNELKGRSLDEQGSIEEKEGLKAQVKDLELKIHSLNSNKTVLEEQISNSNEEAFQSNVAKGELHGKISELKMELETLKNDKKQLQIELEKEKQESAISKSQMEKKNTELTNKITDQQKNLLELADTMSKLKDENGQAQTKFADSKTNLALVEKKMEEMAEEFRKQFEDKYRIMSRRIRVAEQLHVENKEWYRKTKETYEEEIKDLKERLGKSEAGLKNIKDLSLTANDMLTSLDTVALKFEECTANFLNRISKASCELKFAKDWAMRKNKALLHVKDDLDCLLAQLDDKESEILVFREKVWKTENKVRELEKMVKEKEDGTLGLQEEKREAIRQLCVWIDYHRSRSDYYKKMLFEMNPGHKRAA</sequence>
<dbReference type="Pfam" id="PF07765">
    <property type="entry name" value="KIP1"/>
    <property type="match status" value="1"/>
</dbReference>
<accession>A0ABD3S186</accession>
<feature type="domain" description="NAB" evidence="4">
    <location>
        <begin position="3"/>
        <end position="83"/>
    </location>
</feature>
<keyword evidence="1 2" id="KW-0175">Coiled coil</keyword>
<dbReference type="Proteomes" id="UP001634393">
    <property type="component" value="Unassembled WGS sequence"/>
</dbReference>
<feature type="compositionally biased region" description="Low complexity" evidence="3">
    <location>
        <begin position="95"/>
        <end position="108"/>
    </location>
</feature>
<name>A0ABD3S186_9LAMI</name>
<evidence type="ECO:0000256" key="3">
    <source>
        <dbReference type="SAM" id="MobiDB-lite"/>
    </source>
</evidence>
<feature type="region of interest" description="Disordered" evidence="3">
    <location>
        <begin position="86"/>
        <end position="134"/>
    </location>
</feature>
<evidence type="ECO:0000256" key="2">
    <source>
        <dbReference type="SAM" id="Coils"/>
    </source>
</evidence>
<protein>
    <recommendedName>
        <fullName evidence="4">NAB domain-containing protein</fullName>
    </recommendedName>
</protein>
<feature type="coiled-coil region" evidence="2">
    <location>
        <begin position="481"/>
        <end position="515"/>
    </location>
</feature>
<proteinExistence type="predicted"/>
<reference evidence="5 6" key="1">
    <citation type="submission" date="2024-12" db="EMBL/GenBank/DDBJ databases">
        <title>The unique morphological basis and parallel evolutionary history of personate flowers in Penstemon.</title>
        <authorList>
            <person name="Depatie T.H."/>
            <person name="Wessinger C.A."/>
        </authorList>
    </citation>
    <scope>NUCLEOTIDE SEQUENCE [LARGE SCALE GENOMIC DNA]</scope>
    <source>
        <strain evidence="5">WTNN_2</strain>
        <tissue evidence="5">Leaf</tissue>
    </source>
</reference>
<dbReference type="PANTHER" id="PTHR47357:SF4">
    <property type="entry name" value="MYOSIN HEAVY CHAIN-LIKE PROTEIN"/>
    <property type="match status" value="1"/>
</dbReference>
<dbReference type="EMBL" id="JBJXBP010000007">
    <property type="protein sequence ID" value="KAL3818259.1"/>
    <property type="molecule type" value="Genomic_DNA"/>
</dbReference>
<dbReference type="InterPro" id="IPR011684">
    <property type="entry name" value="NAB"/>
</dbReference>
<gene>
    <name evidence="5" type="ORF">ACJIZ3_004164</name>
</gene>
<comment type="caution">
    <text evidence="5">The sequence shown here is derived from an EMBL/GenBank/DDBJ whole genome shotgun (WGS) entry which is preliminary data.</text>
</comment>
<evidence type="ECO:0000313" key="5">
    <source>
        <dbReference type="EMBL" id="KAL3818259.1"/>
    </source>
</evidence>
<keyword evidence="6" id="KW-1185">Reference proteome</keyword>
<dbReference type="PANTHER" id="PTHR47357">
    <property type="entry name" value="COP1-INTERACTIVE PROTEIN 1"/>
    <property type="match status" value="1"/>
</dbReference>
<dbReference type="AlphaFoldDB" id="A0ABD3S186"/>
<evidence type="ECO:0000313" key="6">
    <source>
        <dbReference type="Proteomes" id="UP001634393"/>
    </source>
</evidence>
<evidence type="ECO:0000256" key="1">
    <source>
        <dbReference type="ARBA" id="ARBA00023054"/>
    </source>
</evidence>
<organism evidence="5 6">
    <name type="scientific">Penstemon smallii</name>
    <dbReference type="NCBI Taxonomy" id="265156"/>
    <lineage>
        <taxon>Eukaryota</taxon>
        <taxon>Viridiplantae</taxon>
        <taxon>Streptophyta</taxon>
        <taxon>Embryophyta</taxon>
        <taxon>Tracheophyta</taxon>
        <taxon>Spermatophyta</taxon>
        <taxon>Magnoliopsida</taxon>
        <taxon>eudicotyledons</taxon>
        <taxon>Gunneridae</taxon>
        <taxon>Pentapetalae</taxon>
        <taxon>asterids</taxon>
        <taxon>lamiids</taxon>
        <taxon>Lamiales</taxon>
        <taxon>Plantaginaceae</taxon>
        <taxon>Cheloneae</taxon>
        <taxon>Penstemon</taxon>
    </lineage>
</organism>
<feature type="coiled-coil region" evidence="2">
    <location>
        <begin position="168"/>
        <end position="454"/>
    </location>
</feature>